<gene>
    <name evidence="2" type="ORF">GCM10022235_83540</name>
</gene>
<accession>A0ABP6ZB04</accession>
<organism evidence="2 3">
    <name type="scientific">Kribbella ginsengisoli</name>
    <dbReference type="NCBI Taxonomy" id="363865"/>
    <lineage>
        <taxon>Bacteria</taxon>
        <taxon>Bacillati</taxon>
        <taxon>Actinomycetota</taxon>
        <taxon>Actinomycetes</taxon>
        <taxon>Propionibacteriales</taxon>
        <taxon>Kribbellaceae</taxon>
        <taxon>Kribbella</taxon>
    </lineage>
</organism>
<sequence length="60" mass="6273">MQLLQLARPPPPLPGAGTRVAAECPPQRAERAKGKSKGQARGKSKGGSRLPLWFSAVPGL</sequence>
<dbReference type="Proteomes" id="UP001501222">
    <property type="component" value="Unassembled WGS sequence"/>
</dbReference>
<feature type="compositionally biased region" description="Basic residues" evidence="1">
    <location>
        <begin position="34"/>
        <end position="46"/>
    </location>
</feature>
<name>A0ABP6ZB04_9ACTN</name>
<keyword evidence="3" id="KW-1185">Reference proteome</keyword>
<evidence type="ECO:0000313" key="3">
    <source>
        <dbReference type="Proteomes" id="UP001501222"/>
    </source>
</evidence>
<evidence type="ECO:0000256" key="1">
    <source>
        <dbReference type="SAM" id="MobiDB-lite"/>
    </source>
</evidence>
<feature type="region of interest" description="Disordered" evidence="1">
    <location>
        <begin position="1"/>
        <end position="60"/>
    </location>
</feature>
<proteinExistence type="predicted"/>
<dbReference type="EMBL" id="BAABAA010000023">
    <property type="protein sequence ID" value="GAA3598997.1"/>
    <property type="molecule type" value="Genomic_DNA"/>
</dbReference>
<protein>
    <submittedName>
        <fullName evidence="2">Uncharacterized protein</fullName>
    </submittedName>
</protein>
<evidence type="ECO:0000313" key="2">
    <source>
        <dbReference type="EMBL" id="GAA3598997.1"/>
    </source>
</evidence>
<comment type="caution">
    <text evidence="2">The sequence shown here is derived from an EMBL/GenBank/DDBJ whole genome shotgun (WGS) entry which is preliminary data.</text>
</comment>
<reference evidence="3" key="1">
    <citation type="journal article" date="2019" name="Int. J. Syst. Evol. Microbiol.">
        <title>The Global Catalogue of Microorganisms (GCM) 10K type strain sequencing project: providing services to taxonomists for standard genome sequencing and annotation.</title>
        <authorList>
            <consortium name="The Broad Institute Genomics Platform"/>
            <consortium name="The Broad Institute Genome Sequencing Center for Infectious Disease"/>
            <person name="Wu L."/>
            <person name="Ma J."/>
        </authorList>
    </citation>
    <scope>NUCLEOTIDE SEQUENCE [LARGE SCALE GENOMIC DNA]</scope>
    <source>
        <strain evidence="3">JCM 16928</strain>
    </source>
</reference>